<dbReference type="AlphaFoldDB" id="A0A6G0Y9F3"/>
<keyword evidence="2" id="KW-1185">Reference proteome</keyword>
<protein>
    <submittedName>
        <fullName evidence="1">Death-associated inhibitor of apoptosis 1-like</fullName>
    </submittedName>
</protein>
<dbReference type="Proteomes" id="UP000478052">
    <property type="component" value="Unassembled WGS sequence"/>
</dbReference>
<accession>A0A6G0Y9F3</accession>
<gene>
    <name evidence="1" type="ORF">FWK35_00014894</name>
</gene>
<evidence type="ECO:0000313" key="2">
    <source>
        <dbReference type="Proteomes" id="UP000478052"/>
    </source>
</evidence>
<evidence type="ECO:0000313" key="1">
    <source>
        <dbReference type="EMBL" id="KAF0751447.1"/>
    </source>
</evidence>
<dbReference type="OrthoDB" id="6113021at2759"/>
<dbReference type="SUPFAM" id="SSF57924">
    <property type="entry name" value="Inhibitor of apoptosis (IAP) repeat"/>
    <property type="match status" value="1"/>
</dbReference>
<sequence length="211" mass="24281">MCVIHDVLSVPKKGNILRMKRVSQQQINENGKLTTKPLMKNATWHPDWLSEAITASQFPMLKLNNSIWGLKHIKFKKYQILTTYDILRFHVTPSVVTTSTLKSDFFSYLKSCKKSRRLSDTSVDGTGKLSSRISRVFDFFNKRDGRLGSMLLLRSIAIRMGKNYEVWQQHAMHNPECVYVLLYKGAQFIENVKNAIHTKCSCKTESYDVVG</sequence>
<dbReference type="EMBL" id="VUJU01005364">
    <property type="protein sequence ID" value="KAF0751447.1"/>
    <property type="molecule type" value="Genomic_DNA"/>
</dbReference>
<comment type="caution">
    <text evidence="1">The sequence shown here is derived from an EMBL/GenBank/DDBJ whole genome shotgun (WGS) entry which is preliminary data.</text>
</comment>
<name>A0A6G0Y9F3_APHCR</name>
<proteinExistence type="predicted"/>
<reference evidence="1 2" key="1">
    <citation type="submission" date="2019-08" db="EMBL/GenBank/DDBJ databases">
        <title>Whole genome of Aphis craccivora.</title>
        <authorList>
            <person name="Voronova N.V."/>
            <person name="Shulinski R.S."/>
            <person name="Bandarenka Y.V."/>
            <person name="Zhorov D.G."/>
            <person name="Warner D."/>
        </authorList>
    </citation>
    <scope>NUCLEOTIDE SEQUENCE [LARGE SCALE GENOMIC DNA]</scope>
    <source>
        <strain evidence="1">180601</strain>
        <tissue evidence="1">Whole Body</tissue>
    </source>
</reference>
<organism evidence="1 2">
    <name type="scientific">Aphis craccivora</name>
    <name type="common">Cowpea aphid</name>
    <dbReference type="NCBI Taxonomy" id="307492"/>
    <lineage>
        <taxon>Eukaryota</taxon>
        <taxon>Metazoa</taxon>
        <taxon>Ecdysozoa</taxon>
        <taxon>Arthropoda</taxon>
        <taxon>Hexapoda</taxon>
        <taxon>Insecta</taxon>
        <taxon>Pterygota</taxon>
        <taxon>Neoptera</taxon>
        <taxon>Paraneoptera</taxon>
        <taxon>Hemiptera</taxon>
        <taxon>Sternorrhyncha</taxon>
        <taxon>Aphidomorpha</taxon>
        <taxon>Aphidoidea</taxon>
        <taxon>Aphididae</taxon>
        <taxon>Aphidini</taxon>
        <taxon>Aphis</taxon>
        <taxon>Aphis</taxon>
    </lineage>
</organism>